<keyword evidence="3" id="KW-1185">Reference proteome</keyword>
<gene>
    <name evidence="2" type="ORF">BgAZ_109030</name>
</gene>
<dbReference type="EMBL" id="JAVEPI010000001">
    <property type="protein sequence ID" value="KAK1444997.1"/>
    <property type="molecule type" value="Genomic_DNA"/>
</dbReference>
<name>A0AAD8PGZ5_BABGI</name>
<comment type="caution">
    <text evidence="2">The sequence shown here is derived from an EMBL/GenBank/DDBJ whole genome shotgun (WGS) entry which is preliminary data.</text>
</comment>
<dbReference type="PROSITE" id="PS50127">
    <property type="entry name" value="UBC_2"/>
    <property type="match status" value="1"/>
</dbReference>
<proteinExistence type="predicted"/>
<dbReference type="SUPFAM" id="SSF54495">
    <property type="entry name" value="UBC-like"/>
    <property type="match status" value="1"/>
</dbReference>
<dbReference type="InterPro" id="IPR000608">
    <property type="entry name" value="UBC"/>
</dbReference>
<dbReference type="InterPro" id="IPR016135">
    <property type="entry name" value="UBQ-conjugating_enzyme/RWD"/>
</dbReference>
<feature type="domain" description="UBC core" evidence="1">
    <location>
        <begin position="4"/>
        <end position="68"/>
    </location>
</feature>
<protein>
    <recommendedName>
        <fullName evidence="1">UBC core domain-containing protein</fullName>
    </recommendedName>
</protein>
<dbReference type="AlphaFoldDB" id="A0AAD8PGZ5"/>
<dbReference type="Gene3D" id="3.10.110.10">
    <property type="entry name" value="Ubiquitin Conjugating Enzyme"/>
    <property type="match status" value="1"/>
</dbReference>
<dbReference type="Proteomes" id="UP001230268">
    <property type="component" value="Unassembled WGS sequence"/>
</dbReference>
<accession>A0AAD8PGZ5</accession>
<sequence>MASEARRRLLLDLRKLQEEQPANLLASPIDEDIFNWQAVVLGPNDTEWEGGRDASKKSNGLQAYSRFL</sequence>
<reference evidence="2" key="1">
    <citation type="submission" date="2023-08" db="EMBL/GenBank/DDBJ databases">
        <title>Draft sequence of the Babesia gibsoni genome.</title>
        <authorList>
            <person name="Yamagishi J.Y."/>
            <person name="Xuan X.X."/>
        </authorList>
    </citation>
    <scope>NUCLEOTIDE SEQUENCE</scope>
    <source>
        <strain evidence="2">Azabu</strain>
    </source>
</reference>
<evidence type="ECO:0000313" key="2">
    <source>
        <dbReference type="EMBL" id="KAK1444997.1"/>
    </source>
</evidence>
<evidence type="ECO:0000259" key="1">
    <source>
        <dbReference type="PROSITE" id="PS50127"/>
    </source>
</evidence>
<evidence type="ECO:0000313" key="3">
    <source>
        <dbReference type="Proteomes" id="UP001230268"/>
    </source>
</evidence>
<organism evidence="2 3">
    <name type="scientific">Babesia gibsoni</name>
    <dbReference type="NCBI Taxonomy" id="33632"/>
    <lineage>
        <taxon>Eukaryota</taxon>
        <taxon>Sar</taxon>
        <taxon>Alveolata</taxon>
        <taxon>Apicomplexa</taxon>
        <taxon>Aconoidasida</taxon>
        <taxon>Piroplasmida</taxon>
        <taxon>Babesiidae</taxon>
        <taxon>Babesia</taxon>
    </lineage>
</organism>